<dbReference type="CDD" id="cd10283">
    <property type="entry name" value="MnuA_DNase1-like"/>
    <property type="match status" value="1"/>
</dbReference>
<dbReference type="SUPFAM" id="SSF56219">
    <property type="entry name" value="DNase I-like"/>
    <property type="match status" value="1"/>
</dbReference>
<dbReference type="EMBL" id="PIPJ01000009">
    <property type="protein sequence ID" value="RUO18989.1"/>
    <property type="molecule type" value="Genomic_DNA"/>
</dbReference>
<dbReference type="PROSITE" id="PS51257">
    <property type="entry name" value="PROKAR_LIPOPROTEIN"/>
    <property type="match status" value="1"/>
</dbReference>
<dbReference type="PANTHER" id="PTHR42834:SF1">
    <property type="entry name" value="ENDONUCLEASE_EXONUCLEASE_PHOSPHATASE FAMILY PROTEIN (AFU_ORTHOLOGUE AFUA_3G09210)"/>
    <property type="match status" value="1"/>
</dbReference>
<dbReference type="AlphaFoldDB" id="A0A432VS22"/>
<dbReference type="InterPro" id="IPR047971">
    <property type="entry name" value="ExeM-like"/>
</dbReference>
<dbReference type="RefSeq" id="WP_126768078.1">
    <property type="nucleotide sequence ID" value="NZ_PIPJ01000009.1"/>
</dbReference>
<dbReference type="OrthoDB" id="9800417at2"/>
<dbReference type="Proteomes" id="UP000288395">
    <property type="component" value="Unassembled WGS sequence"/>
</dbReference>
<proteinExistence type="predicted"/>
<gene>
    <name evidence="1" type="ORF">CWE08_10545</name>
</gene>
<evidence type="ECO:0000313" key="2">
    <source>
        <dbReference type="Proteomes" id="UP000288395"/>
    </source>
</evidence>
<dbReference type="NCBIfam" id="NF033681">
    <property type="entry name" value="ExeM_NucH_DNase"/>
    <property type="match status" value="1"/>
</dbReference>
<dbReference type="InterPro" id="IPR036691">
    <property type="entry name" value="Endo/exonu/phosph_ase_sf"/>
</dbReference>
<sequence>MNVKLLKFSSASAAVIALTACSGTFGTAERDTMVDAQCENTTAQLAQLGDLVRANENMSVTVNGVVHGVFQGEQALQGFFIQADNGAAFVANSALIGEVSEGQRVQVTGNIDAYYGGWQLTDISDFANCGTGEINTTAVSLPLQNTETLDNYLHQRIALEQDMVVIGHYQLGRFGTLDIATERLWTATQVEQPGPDVSARTAYNNARRLVLDDGSWAENPEVVRYPNGGLSMANSIRSGDEVGNIEGILVRVGNNYHIQPVVEPTFNHTNPRTSVPELPEGDLKVVAFNVLNYFNGDGQGGDFPTPRGADTPEEFERQRAKTIAAILAMDADIYALMEMENDGFGEYSALADLTRGLNANVAGSPYSYVSADAEQIGGDAITQAIIYRNDRVTTRGEAQWTTEGPFGWGSRPPLLQNFLIQSSGKEIAVVANHFKSKGSCPSEPDDENANQNDGQSCWNQLRVETAEALVGWLASNPKDLNHSNYVVLGDFNAYKMEDPLAALAGAGFPNLANYFDTDGYSYVFRGEKGSLDHVLVHDSIWDAVQGMAHWYINADEPIAFQYSTRGKSEEQQAQWYAPSPYRSSDHDPIITVIDSAQLN</sequence>
<reference evidence="2" key="1">
    <citation type="journal article" date="2018" name="Front. Microbiol.">
        <title>Genome-Based Analysis Reveals the Taxonomy and Diversity of the Family Idiomarinaceae.</title>
        <authorList>
            <person name="Liu Y."/>
            <person name="Lai Q."/>
            <person name="Shao Z."/>
        </authorList>
    </citation>
    <scope>NUCLEOTIDE SEQUENCE [LARGE SCALE GENOMIC DNA]</scope>
    <source>
        <strain evidence="2">GBPy7</strain>
    </source>
</reference>
<name>A0A432VS22_9GAMM</name>
<protein>
    <submittedName>
        <fullName evidence="1">Uncharacterized protein</fullName>
    </submittedName>
</protein>
<dbReference type="Gene3D" id="3.60.10.10">
    <property type="entry name" value="Endonuclease/exonuclease/phosphatase"/>
    <property type="match status" value="1"/>
</dbReference>
<accession>A0A432VS22</accession>
<comment type="caution">
    <text evidence="1">The sequence shown here is derived from an EMBL/GenBank/DDBJ whole genome shotgun (WGS) entry which is preliminary data.</text>
</comment>
<dbReference type="PANTHER" id="PTHR42834">
    <property type="entry name" value="ENDONUCLEASE/EXONUCLEASE/PHOSPHATASE FAMILY PROTEIN (AFU_ORTHOLOGUE AFUA_3G09210)"/>
    <property type="match status" value="1"/>
</dbReference>
<keyword evidence="2" id="KW-1185">Reference proteome</keyword>
<organism evidence="1 2">
    <name type="scientific">Aliidiomarina iranensis</name>
    <dbReference type="NCBI Taxonomy" id="1434071"/>
    <lineage>
        <taxon>Bacteria</taxon>
        <taxon>Pseudomonadati</taxon>
        <taxon>Pseudomonadota</taxon>
        <taxon>Gammaproteobacteria</taxon>
        <taxon>Alteromonadales</taxon>
        <taxon>Idiomarinaceae</taxon>
        <taxon>Aliidiomarina</taxon>
    </lineage>
</organism>
<dbReference type="CDD" id="cd04486">
    <property type="entry name" value="YhcR_OBF_like"/>
    <property type="match status" value="1"/>
</dbReference>
<evidence type="ECO:0000313" key="1">
    <source>
        <dbReference type="EMBL" id="RUO18989.1"/>
    </source>
</evidence>